<organism evidence="1 2">
    <name type="scientific">Haloplanus salinus</name>
    <dbReference type="NCBI Taxonomy" id="1126245"/>
    <lineage>
        <taxon>Archaea</taxon>
        <taxon>Methanobacteriati</taxon>
        <taxon>Methanobacteriota</taxon>
        <taxon>Stenosarchaea group</taxon>
        <taxon>Halobacteria</taxon>
        <taxon>Halobacteriales</taxon>
        <taxon>Haloferacaceae</taxon>
        <taxon>Haloplanus</taxon>
    </lineage>
</organism>
<protein>
    <submittedName>
        <fullName evidence="1">Uncharacterized protein</fullName>
    </submittedName>
</protein>
<accession>A0A368N312</accession>
<evidence type="ECO:0000313" key="1">
    <source>
        <dbReference type="EMBL" id="RCU44443.1"/>
    </source>
</evidence>
<sequence>MTDDTPPGGTTARDRLEMHLAQALTRAESTTVRRHIEAALQECRALPPTPLVECPLCRRVGLLERIRNHDCTHQYDG</sequence>
<dbReference type="Proteomes" id="UP000252189">
    <property type="component" value="Unassembled WGS sequence"/>
</dbReference>
<dbReference type="AlphaFoldDB" id="A0A368N312"/>
<gene>
    <name evidence="1" type="ORF">DU504_17010</name>
</gene>
<reference evidence="1 2" key="1">
    <citation type="submission" date="2018-07" db="EMBL/GenBank/DDBJ databases">
        <title>Genome sequences of Haloplanus salinus JCM 18368T.</title>
        <authorList>
            <person name="Kim Y.B."/>
            <person name="Roh S.W."/>
        </authorList>
    </citation>
    <scope>NUCLEOTIDE SEQUENCE [LARGE SCALE GENOMIC DNA]</scope>
    <source>
        <strain evidence="1 2">JCM 18368</strain>
    </source>
</reference>
<name>A0A368N312_9EURY</name>
<dbReference type="EMBL" id="QPHM01000003">
    <property type="protein sequence ID" value="RCU44443.1"/>
    <property type="molecule type" value="Genomic_DNA"/>
</dbReference>
<keyword evidence="2" id="KW-1185">Reference proteome</keyword>
<comment type="caution">
    <text evidence="1">The sequence shown here is derived from an EMBL/GenBank/DDBJ whole genome shotgun (WGS) entry which is preliminary data.</text>
</comment>
<evidence type="ECO:0000313" key="2">
    <source>
        <dbReference type="Proteomes" id="UP000252189"/>
    </source>
</evidence>
<proteinExistence type="predicted"/>